<evidence type="ECO:0000313" key="3">
    <source>
        <dbReference type="Proteomes" id="UP001519362"/>
    </source>
</evidence>
<feature type="signal peptide" evidence="1">
    <location>
        <begin position="1"/>
        <end position="28"/>
    </location>
</feature>
<dbReference type="EMBL" id="JAGIOL010000001">
    <property type="protein sequence ID" value="MBP2435980.1"/>
    <property type="molecule type" value="Genomic_DNA"/>
</dbReference>
<gene>
    <name evidence="2" type="ORF">JOF34_000566</name>
</gene>
<dbReference type="Proteomes" id="UP001519362">
    <property type="component" value="Unassembled WGS sequence"/>
</dbReference>
<sequence length="190" mass="19270">MIAPLRTATLGFLAIAAAALVGCSPPIAATAPAGTGPLETLEERGIAVGGRPECEHNAYAERCSWVSDEDSPGGPSLVIIDVTEYDEQDAAEEHFAWIGAGLFDNGCHFGESFETSSYRAVAGTIGASPSMSLAPGETPVGGCALAIGDQRTAMIIAQATGSADVSFQSTGADNPAAIALAQVFDDGVPR</sequence>
<evidence type="ECO:0000256" key="1">
    <source>
        <dbReference type="SAM" id="SignalP"/>
    </source>
</evidence>
<reference evidence="2 3" key="1">
    <citation type="submission" date="2021-03" db="EMBL/GenBank/DDBJ databases">
        <title>Sequencing the genomes of 1000 actinobacteria strains.</title>
        <authorList>
            <person name="Klenk H.-P."/>
        </authorList>
    </citation>
    <scope>NUCLEOTIDE SEQUENCE [LARGE SCALE GENOMIC DNA]</scope>
    <source>
        <strain evidence="2 3">DSM 24221</strain>
    </source>
</reference>
<dbReference type="RefSeq" id="WP_165131375.1">
    <property type="nucleotide sequence ID" value="NZ_CP049253.1"/>
</dbReference>
<comment type="caution">
    <text evidence="2">The sequence shown here is derived from an EMBL/GenBank/DDBJ whole genome shotgun (WGS) entry which is preliminary data.</text>
</comment>
<keyword evidence="3" id="KW-1185">Reference proteome</keyword>
<feature type="chain" id="PRO_5045717748" description="DUF3558 domain-containing protein" evidence="1">
    <location>
        <begin position="29"/>
        <end position="190"/>
    </location>
</feature>
<protein>
    <recommendedName>
        <fullName evidence="4">DUF3558 domain-containing protein</fullName>
    </recommendedName>
</protein>
<keyword evidence="1" id="KW-0732">Signal</keyword>
<dbReference type="PROSITE" id="PS51257">
    <property type="entry name" value="PROKAR_LIPOPROTEIN"/>
    <property type="match status" value="1"/>
</dbReference>
<proteinExistence type="predicted"/>
<evidence type="ECO:0008006" key="4">
    <source>
        <dbReference type="Google" id="ProtNLM"/>
    </source>
</evidence>
<evidence type="ECO:0000313" key="2">
    <source>
        <dbReference type="EMBL" id="MBP2435980.1"/>
    </source>
</evidence>
<organism evidence="2 3">
    <name type="scientific">Microbacterium amylolyticum</name>
    <dbReference type="NCBI Taxonomy" id="936337"/>
    <lineage>
        <taxon>Bacteria</taxon>
        <taxon>Bacillati</taxon>
        <taxon>Actinomycetota</taxon>
        <taxon>Actinomycetes</taxon>
        <taxon>Micrococcales</taxon>
        <taxon>Microbacteriaceae</taxon>
        <taxon>Microbacterium</taxon>
    </lineage>
</organism>
<accession>A0ABS4ZFC1</accession>
<name>A0ABS4ZFC1_9MICO</name>